<sequence length="53" mass="5808">MSRVTINQLGSYLVDRERDVGSAPMPSIKHRPCEAYCNSQELAEGAKVLGLES</sequence>
<proteinExistence type="predicted"/>
<name>E5A3F0_LEPMJ</name>
<reference evidence="2" key="1">
    <citation type="journal article" date="2011" name="Nat. Commun.">
        <title>Effector diversification within compartments of the Leptosphaeria maculans genome affected by Repeat-Induced Point mutations.</title>
        <authorList>
            <person name="Rouxel T."/>
            <person name="Grandaubert J."/>
            <person name="Hane J.K."/>
            <person name="Hoede C."/>
            <person name="van de Wouw A.P."/>
            <person name="Couloux A."/>
            <person name="Dominguez V."/>
            <person name="Anthouard V."/>
            <person name="Bally P."/>
            <person name="Bourras S."/>
            <person name="Cozijnsen A.J."/>
            <person name="Ciuffetti L.M."/>
            <person name="Degrave A."/>
            <person name="Dilmaghani A."/>
            <person name="Duret L."/>
            <person name="Fudal I."/>
            <person name="Goodwin S.B."/>
            <person name="Gout L."/>
            <person name="Glaser N."/>
            <person name="Linglin J."/>
            <person name="Kema G.H.J."/>
            <person name="Lapalu N."/>
            <person name="Lawrence C.B."/>
            <person name="May K."/>
            <person name="Meyer M."/>
            <person name="Ollivier B."/>
            <person name="Poulain J."/>
            <person name="Schoch C.L."/>
            <person name="Simon A."/>
            <person name="Spatafora J.W."/>
            <person name="Stachowiak A."/>
            <person name="Turgeon B.G."/>
            <person name="Tyler B.M."/>
            <person name="Vincent D."/>
            <person name="Weissenbach J."/>
            <person name="Amselem J."/>
            <person name="Quesneville H."/>
            <person name="Oliver R.P."/>
            <person name="Wincker P."/>
            <person name="Balesdent M.-H."/>
            <person name="Howlett B.J."/>
        </authorList>
    </citation>
    <scope>NUCLEOTIDE SEQUENCE [LARGE SCALE GENOMIC DNA]</scope>
    <source>
        <strain evidence="2">JN3 / isolate v23.1.3 / race Av1-4-5-6-7-8</strain>
    </source>
</reference>
<protein>
    <submittedName>
        <fullName evidence="1">Predicted protein</fullName>
    </submittedName>
</protein>
<dbReference type="AlphaFoldDB" id="E5A3F0"/>
<keyword evidence="2" id="KW-1185">Reference proteome</keyword>
<dbReference type="InParanoid" id="E5A3F0"/>
<accession>E5A3F0</accession>
<dbReference type="EMBL" id="FP929133">
    <property type="protein sequence ID" value="CBX98163.1"/>
    <property type="molecule type" value="Genomic_DNA"/>
</dbReference>
<dbReference type="VEuPathDB" id="FungiDB:LEMA_P095720.1"/>
<dbReference type="HOGENOM" id="CLU_3069149_0_0_1"/>
<dbReference type="Proteomes" id="UP000002668">
    <property type="component" value="Genome"/>
</dbReference>
<gene>
    <name evidence="1" type="ORF">LEMA_P095720.1</name>
</gene>
<organism evidence="2">
    <name type="scientific">Leptosphaeria maculans (strain JN3 / isolate v23.1.3 / race Av1-4-5-6-7-8)</name>
    <name type="common">Blackleg fungus</name>
    <name type="synonym">Phoma lingam</name>
    <dbReference type="NCBI Taxonomy" id="985895"/>
    <lineage>
        <taxon>Eukaryota</taxon>
        <taxon>Fungi</taxon>
        <taxon>Dikarya</taxon>
        <taxon>Ascomycota</taxon>
        <taxon>Pezizomycotina</taxon>
        <taxon>Dothideomycetes</taxon>
        <taxon>Pleosporomycetidae</taxon>
        <taxon>Pleosporales</taxon>
        <taxon>Pleosporineae</taxon>
        <taxon>Leptosphaeriaceae</taxon>
        <taxon>Plenodomus</taxon>
        <taxon>Plenodomus lingam/Leptosphaeria maculans species complex</taxon>
    </lineage>
</organism>
<dbReference type="OrthoDB" id="3004402at2759"/>
<evidence type="ECO:0000313" key="2">
    <source>
        <dbReference type="Proteomes" id="UP000002668"/>
    </source>
</evidence>
<evidence type="ECO:0000313" key="1">
    <source>
        <dbReference type="EMBL" id="CBX98163.1"/>
    </source>
</evidence>